<protein>
    <recommendedName>
        <fullName evidence="10">RING-type domain-containing protein</fullName>
    </recommendedName>
</protein>
<dbReference type="EMBL" id="JAANIU010003076">
    <property type="protein sequence ID" value="KAG1563808.1"/>
    <property type="molecule type" value="Genomic_DNA"/>
</dbReference>
<evidence type="ECO:0000256" key="5">
    <source>
        <dbReference type="SAM" id="MobiDB-lite"/>
    </source>
</evidence>
<dbReference type="PROSITE" id="PS00518">
    <property type="entry name" value="ZF_RING_1"/>
    <property type="match status" value="1"/>
</dbReference>
<keyword evidence="1" id="KW-0479">Metal-binding</keyword>
<dbReference type="SMART" id="SM00464">
    <property type="entry name" value="LON"/>
    <property type="match status" value="1"/>
</dbReference>
<gene>
    <name evidence="8" type="ORF">G6F50_011641</name>
</gene>
<name>A0A9P6YSR5_9FUNG</name>
<evidence type="ECO:0000259" key="6">
    <source>
        <dbReference type="PROSITE" id="PS50089"/>
    </source>
</evidence>
<evidence type="ECO:0000313" key="9">
    <source>
        <dbReference type="Proteomes" id="UP000740926"/>
    </source>
</evidence>
<dbReference type="PROSITE" id="PS50089">
    <property type="entry name" value="ZF_RING_2"/>
    <property type="match status" value="1"/>
</dbReference>
<dbReference type="SUPFAM" id="SSF57850">
    <property type="entry name" value="RING/U-box"/>
    <property type="match status" value="1"/>
</dbReference>
<accession>A0A9P6YSR5</accession>
<dbReference type="Gene3D" id="2.30.130.40">
    <property type="entry name" value="LON domain-like"/>
    <property type="match status" value="1"/>
</dbReference>
<dbReference type="Gene3D" id="3.30.40.10">
    <property type="entry name" value="Zinc/RING finger domain, C3HC4 (zinc finger)"/>
    <property type="match status" value="1"/>
</dbReference>
<dbReference type="Pfam" id="PF13923">
    <property type="entry name" value="zf-C3HC4_2"/>
    <property type="match status" value="1"/>
</dbReference>
<feature type="domain" description="Lon N-terminal" evidence="7">
    <location>
        <begin position="145"/>
        <end position="449"/>
    </location>
</feature>
<keyword evidence="2 4" id="KW-0863">Zinc-finger</keyword>
<dbReference type="InterPro" id="IPR013083">
    <property type="entry name" value="Znf_RING/FYVE/PHD"/>
</dbReference>
<evidence type="ECO:0008006" key="10">
    <source>
        <dbReference type="Google" id="ProtNLM"/>
    </source>
</evidence>
<dbReference type="InterPro" id="IPR046336">
    <property type="entry name" value="Lon_prtase_N_sf"/>
</dbReference>
<dbReference type="InterPro" id="IPR001841">
    <property type="entry name" value="Znf_RING"/>
</dbReference>
<dbReference type="SMART" id="SM00184">
    <property type="entry name" value="RING"/>
    <property type="match status" value="2"/>
</dbReference>
<dbReference type="GO" id="GO:0061630">
    <property type="term" value="F:ubiquitin protein ligase activity"/>
    <property type="evidence" value="ECO:0007669"/>
    <property type="project" value="TreeGrafter"/>
</dbReference>
<proteinExistence type="predicted"/>
<keyword evidence="3" id="KW-0862">Zinc</keyword>
<dbReference type="Proteomes" id="UP000740926">
    <property type="component" value="Unassembled WGS sequence"/>
</dbReference>
<evidence type="ECO:0000313" key="8">
    <source>
        <dbReference type="EMBL" id="KAG1563808.1"/>
    </source>
</evidence>
<feature type="domain" description="RING-type" evidence="6">
    <location>
        <begin position="72"/>
        <end position="110"/>
    </location>
</feature>
<evidence type="ECO:0000259" key="7">
    <source>
        <dbReference type="PROSITE" id="PS51787"/>
    </source>
</evidence>
<evidence type="ECO:0000256" key="1">
    <source>
        <dbReference type="ARBA" id="ARBA00022723"/>
    </source>
</evidence>
<evidence type="ECO:0000256" key="3">
    <source>
        <dbReference type="ARBA" id="ARBA00022833"/>
    </source>
</evidence>
<dbReference type="GO" id="GO:0008270">
    <property type="term" value="F:zinc ion binding"/>
    <property type="evidence" value="ECO:0007669"/>
    <property type="project" value="UniProtKB-KW"/>
</dbReference>
<reference evidence="8 9" key="1">
    <citation type="journal article" date="2020" name="Microb. Genom.">
        <title>Genetic diversity of clinical and environmental Mucorales isolates obtained from an investigation of mucormycosis cases among solid organ transplant recipients.</title>
        <authorList>
            <person name="Nguyen M.H."/>
            <person name="Kaul D."/>
            <person name="Muto C."/>
            <person name="Cheng S.J."/>
            <person name="Richter R.A."/>
            <person name="Bruno V.M."/>
            <person name="Liu G."/>
            <person name="Beyhan S."/>
            <person name="Sundermann A.J."/>
            <person name="Mounaud S."/>
            <person name="Pasculle A.W."/>
            <person name="Nierman W.C."/>
            <person name="Driscoll E."/>
            <person name="Cumbie R."/>
            <person name="Clancy C.J."/>
            <person name="Dupont C.L."/>
        </authorList>
    </citation>
    <scope>NUCLEOTIDE SEQUENCE [LARGE SCALE GENOMIC DNA]</scope>
    <source>
        <strain evidence="8 9">GL24</strain>
    </source>
</reference>
<dbReference type="InterPro" id="IPR015947">
    <property type="entry name" value="PUA-like_sf"/>
</dbReference>
<feature type="region of interest" description="Disordered" evidence="5">
    <location>
        <begin position="334"/>
        <end position="362"/>
    </location>
</feature>
<dbReference type="PANTHER" id="PTHR23327:SF42">
    <property type="entry name" value="LON PEPTIDASE N-TERMINAL DOMAIN AND RING FINGER PROTEIN C14F5.10C"/>
    <property type="match status" value="1"/>
</dbReference>
<evidence type="ECO:0000256" key="4">
    <source>
        <dbReference type="PROSITE-ProRule" id="PRU00175"/>
    </source>
</evidence>
<dbReference type="InterPro" id="IPR017907">
    <property type="entry name" value="Znf_RING_CS"/>
</dbReference>
<organism evidence="8 9">
    <name type="scientific">Rhizopus delemar</name>
    <dbReference type="NCBI Taxonomy" id="936053"/>
    <lineage>
        <taxon>Eukaryota</taxon>
        <taxon>Fungi</taxon>
        <taxon>Fungi incertae sedis</taxon>
        <taxon>Mucoromycota</taxon>
        <taxon>Mucoromycotina</taxon>
        <taxon>Mucoromycetes</taxon>
        <taxon>Mucorales</taxon>
        <taxon>Mucorineae</taxon>
        <taxon>Rhizopodaceae</taxon>
        <taxon>Rhizopus</taxon>
    </lineage>
</organism>
<dbReference type="InterPro" id="IPR003111">
    <property type="entry name" value="Lon_prtase_N"/>
</dbReference>
<dbReference type="AlphaFoldDB" id="A0A9P6YSR5"/>
<evidence type="ECO:0000256" key="2">
    <source>
        <dbReference type="ARBA" id="ARBA00022771"/>
    </source>
</evidence>
<dbReference type="PANTHER" id="PTHR23327">
    <property type="entry name" value="RING FINGER PROTEIN 127"/>
    <property type="match status" value="1"/>
</dbReference>
<keyword evidence="9" id="KW-1185">Reference proteome</keyword>
<dbReference type="PROSITE" id="PS51787">
    <property type="entry name" value="LON_N"/>
    <property type="match status" value="1"/>
</dbReference>
<sequence length="476" mass="53801">MAAINTCSTCQLALVRPLTLPCGYTCCTNCHRKHTTCVSCDRTHTMTINPNVTLQAMQAVDDESKWDAILECAICCTRFTLPTTTPCGHTFCKNCLVRSLDHQHACPFCRDPLDFCPPPNQLLSAVIQQMFGEDEESADGLDPSDDRIPLMVGSLAFPGVSCVIHVFEPRYRLMLRRVMQSGRRRFGLCLLKRKTERGYHAYGTMLELMHVQTLPDGRSIVEAVGSHRFHVVSAHLVDGYHLAEIERVDDLDREQQQMLEQQQILHASASRARSQQVTSPLPGPMIAARPQLTVPLSGPRPIHPRRSWAHQAHPQTAQVNRAPWLQMHVRGLSVARPKKQEQSPASLPLLPPSPSVRHREESGTDELIDGLVLFIRKLIRYKQSNPTSHWLAPLGDPPPLDRDVRDRVKLVWWISNLMPLSEEEKIPLLTFRTLRERVLLVTLWKDKFEDQWSLQLNTNNNNIPSASSSPDLCCIS</sequence>
<dbReference type="Pfam" id="PF02190">
    <property type="entry name" value="LON_substr_bdg"/>
    <property type="match status" value="1"/>
</dbReference>
<dbReference type="SUPFAM" id="SSF88697">
    <property type="entry name" value="PUA domain-like"/>
    <property type="match status" value="1"/>
</dbReference>
<comment type="caution">
    <text evidence="8">The sequence shown here is derived from an EMBL/GenBank/DDBJ whole genome shotgun (WGS) entry which is preliminary data.</text>
</comment>